<dbReference type="EMBL" id="VSSQ01008151">
    <property type="protein sequence ID" value="MPM38044.1"/>
    <property type="molecule type" value="Genomic_DNA"/>
</dbReference>
<dbReference type="Gene3D" id="3.20.20.140">
    <property type="entry name" value="Metal-dependent hydrolases"/>
    <property type="match status" value="1"/>
</dbReference>
<gene>
    <name evidence="2" type="ORF">SDC9_84667</name>
</gene>
<dbReference type="InterPro" id="IPR006680">
    <property type="entry name" value="Amidohydro-rel"/>
</dbReference>
<organism evidence="2">
    <name type="scientific">bioreactor metagenome</name>
    <dbReference type="NCBI Taxonomy" id="1076179"/>
    <lineage>
        <taxon>unclassified sequences</taxon>
        <taxon>metagenomes</taxon>
        <taxon>ecological metagenomes</taxon>
    </lineage>
</organism>
<dbReference type="SUPFAM" id="SSF51556">
    <property type="entry name" value="Metallo-dependent hydrolases"/>
    <property type="match status" value="1"/>
</dbReference>
<accession>A0A644ZJV3</accession>
<name>A0A644ZJV3_9ZZZZ</name>
<reference evidence="2" key="1">
    <citation type="submission" date="2019-08" db="EMBL/GenBank/DDBJ databases">
        <authorList>
            <person name="Kucharzyk K."/>
            <person name="Murdoch R.W."/>
            <person name="Higgins S."/>
            <person name="Loffler F."/>
        </authorList>
    </citation>
    <scope>NUCLEOTIDE SEQUENCE</scope>
</reference>
<comment type="caution">
    <text evidence="2">The sequence shown here is derived from an EMBL/GenBank/DDBJ whole genome shotgun (WGS) entry which is preliminary data.</text>
</comment>
<evidence type="ECO:0000259" key="1">
    <source>
        <dbReference type="Pfam" id="PF04909"/>
    </source>
</evidence>
<dbReference type="InterPro" id="IPR032466">
    <property type="entry name" value="Metal_Hydrolase"/>
</dbReference>
<dbReference type="Pfam" id="PF04909">
    <property type="entry name" value="Amidohydro_2"/>
    <property type="match status" value="1"/>
</dbReference>
<evidence type="ECO:0000313" key="2">
    <source>
        <dbReference type="EMBL" id="MPM38044.1"/>
    </source>
</evidence>
<dbReference type="AlphaFoldDB" id="A0A644ZJV3"/>
<protein>
    <recommendedName>
        <fullName evidence="1">Amidohydrolase-related domain-containing protein</fullName>
    </recommendedName>
</protein>
<feature type="domain" description="Amidohydrolase-related" evidence="1">
    <location>
        <begin position="11"/>
        <end position="263"/>
    </location>
</feature>
<proteinExistence type="predicted"/>
<sequence length="265" mass="29926">MKISPDDYEVIDAHTHPFLDFATGCIGPYGTPQTMEEFDFEMKKVGISRYAGAPLCLNPKPGFSAIQRINADALRIRDRFPSYIPSIHIHGGFPEESLDELNRLYHKEEVRYIGELVPGIMHTGEVNTKGMISILREAGRLAMTVNICTGSRETVVPVLEQCPGLQVIIAHPGEPWGGEESSKARFKFVSEYEHLYMDISGYGLFRWNMLRYAIDYCGAEKLIFGSDMPTCSAGMYLYGVLCENLNEQEKRLILAGNFKRLLRME</sequence>
<dbReference type="GO" id="GO:0016787">
    <property type="term" value="F:hydrolase activity"/>
    <property type="evidence" value="ECO:0007669"/>
    <property type="project" value="InterPro"/>
</dbReference>